<sequence length="93" mass="10137">MLSRSSYIKGCVTYKVLISKEGGKDCCNFLALETSLTTKVYWYLEPLTLNLVCLNGLPLALIFLLTLTTADLMSALLANSTNSLMSLISFCGC</sequence>
<accession>A0A1L0B6G4</accession>
<dbReference type="EMBL" id="LT635764">
    <property type="protein sequence ID" value="SGZ50839.1"/>
    <property type="molecule type" value="Genomic_DNA"/>
</dbReference>
<feature type="transmembrane region" description="Helical" evidence="1">
    <location>
        <begin position="57"/>
        <end position="78"/>
    </location>
</feature>
<dbReference type="EMBL" id="LT635756">
    <property type="protein sequence ID" value="SGZ46279.1"/>
    <property type="molecule type" value="Genomic_DNA"/>
</dbReference>
<evidence type="ECO:0000313" key="2">
    <source>
        <dbReference type="EMBL" id="SGZ46279.1"/>
    </source>
</evidence>
<organism evidence="2 5">
    <name type="scientific">Sungouiella intermedia</name>
    <dbReference type="NCBI Taxonomy" id="45354"/>
    <lineage>
        <taxon>Eukaryota</taxon>
        <taxon>Fungi</taxon>
        <taxon>Dikarya</taxon>
        <taxon>Ascomycota</taxon>
        <taxon>Saccharomycotina</taxon>
        <taxon>Pichiomycetes</taxon>
        <taxon>Metschnikowiaceae</taxon>
        <taxon>Sungouiella</taxon>
    </lineage>
</organism>
<gene>
    <name evidence="3" type="ORF">SAMEA4029009_CIC11G00000000883</name>
    <name evidence="2" type="ORF">SAMEA4029010_CIC11G00000004419</name>
</gene>
<keyword evidence="1" id="KW-0472">Membrane</keyword>
<proteinExistence type="predicted"/>
<evidence type="ECO:0000313" key="4">
    <source>
        <dbReference type="Proteomes" id="UP000182259"/>
    </source>
</evidence>
<dbReference type="AlphaFoldDB" id="A0A1L0B6G4"/>
<keyword evidence="1" id="KW-1133">Transmembrane helix</keyword>
<keyword evidence="5" id="KW-1185">Reference proteome</keyword>
<evidence type="ECO:0000313" key="3">
    <source>
        <dbReference type="EMBL" id="SGZ50839.1"/>
    </source>
</evidence>
<name>A0A1L0B6G4_9ASCO</name>
<dbReference type="Proteomes" id="UP000182334">
    <property type="component" value="Chromosome I"/>
</dbReference>
<keyword evidence="1" id="KW-0812">Transmembrane</keyword>
<protein>
    <submittedName>
        <fullName evidence="3">CIC11C00000000883</fullName>
    </submittedName>
    <submittedName>
        <fullName evidence="2">CIC11C00000004419</fullName>
    </submittedName>
</protein>
<reference evidence="4 5" key="1">
    <citation type="submission" date="2016-10" db="EMBL/GenBank/DDBJ databases">
        <authorList>
            <person name="de Groot N.N."/>
        </authorList>
    </citation>
    <scope>NUCLEOTIDE SEQUENCE [LARGE SCALE GENOMIC DNA]</scope>
    <source>
        <strain evidence="2 5">CBS 141442</strain>
        <strain evidence="3 4">PYCC 4715</strain>
    </source>
</reference>
<evidence type="ECO:0000313" key="5">
    <source>
        <dbReference type="Proteomes" id="UP000182334"/>
    </source>
</evidence>
<evidence type="ECO:0000256" key="1">
    <source>
        <dbReference type="SAM" id="Phobius"/>
    </source>
</evidence>
<dbReference type="Proteomes" id="UP000182259">
    <property type="component" value="Chromosome I"/>
</dbReference>